<evidence type="ECO:0000313" key="9">
    <source>
        <dbReference type="Proteomes" id="UP000323067"/>
    </source>
</evidence>
<evidence type="ECO:0000313" key="8">
    <source>
        <dbReference type="EMBL" id="ATY62363.1"/>
    </source>
</evidence>
<dbReference type="EMBL" id="CP023324">
    <property type="protein sequence ID" value="ATY62363.1"/>
    <property type="molecule type" value="Genomic_DNA"/>
</dbReference>
<evidence type="ECO:0000256" key="5">
    <source>
        <dbReference type="ARBA" id="ARBA00022989"/>
    </source>
</evidence>
<gene>
    <name evidence="8" type="ORF">A9K55_007104</name>
</gene>
<dbReference type="PANTHER" id="PTHR23501">
    <property type="entry name" value="MAJOR FACILITATOR SUPERFAMILY"/>
    <property type="match status" value="1"/>
</dbReference>
<dbReference type="GO" id="GO:0005886">
    <property type="term" value="C:plasma membrane"/>
    <property type="evidence" value="ECO:0007669"/>
    <property type="project" value="TreeGrafter"/>
</dbReference>
<dbReference type="PANTHER" id="PTHR23501:SF12">
    <property type="entry name" value="MAJOR FACILITATOR SUPERFAMILY (MFS) PROFILE DOMAIN-CONTAINING PROTEIN-RELATED"/>
    <property type="match status" value="1"/>
</dbReference>
<name>A0A2H4SGX9_CORMI</name>
<keyword evidence="5 7" id="KW-1133">Transmembrane helix</keyword>
<protein>
    <submittedName>
        <fullName evidence="8">MFS drug efflux</fullName>
    </submittedName>
</protein>
<evidence type="ECO:0000256" key="7">
    <source>
        <dbReference type="SAM" id="Phobius"/>
    </source>
</evidence>
<evidence type="ECO:0000256" key="1">
    <source>
        <dbReference type="ARBA" id="ARBA00004141"/>
    </source>
</evidence>
<proteinExistence type="inferred from homology"/>
<feature type="transmembrane region" description="Helical" evidence="7">
    <location>
        <begin position="181"/>
        <end position="200"/>
    </location>
</feature>
<comment type="subcellular location">
    <subcellularLocation>
        <location evidence="1">Membrane</location>
        <topology evidence="1">Multi-pass membrane protein</topology>
    </subcellularLocation>
</comment>
<reference evidence="8 9" key="1">
    <citation type="journal article" date="2017" name="BMC Genomics">
        <title>Chromosome level assembly and secondary metabolite potential of the parasitic fungus Cordyceps militaris.</title>
        <authorList>
            <person name="Kramer G.J."/>
            <person name="Nodwell J.R."/>
        </authorList>
    </citation>
    <scope>NUCLEOTIDE SEQUENCE [LARGE SCALE GENOMIC DNA]</scope>
    <source>
        <strain evidence="8 9">ATCC 34164</strain>
    </source>
</reference>
<feature type="transmembrane region" description="Helical" evidence="7">
    <location>
        <begin position="71"/>
        <end position="93"/>
    </location>
</feature>
<evidence type="ECO:0000256" key="6">
    <source>
        <dbReference type="ARBA" id="ARBA00023136"/>
    </source>
</evidence>
<dbReference type="GO" id="GO:0022857">
    <property type="term" value="F:transmembrane transporter activity"/>
    <property type="evidence" value="ECO:0007669"/>
    <property type="project" value="TreeGrafter"/>
</dbReference>
<keyword evidence="6 7" id="KW-0472">Membrane</keyword>
<accession>A0A2H4SGX9</accession>
<keyword evidence="3" id="KW-0813">Transport</keyword>
<feature type="transmembrane region" description="Helical" evidence="7">
    <location>
        <begin position="99"/>
        <end position="120"/>
    </location>
</feature>
<sequence>MATKSNDSVPRSSLSQLQSAREMFPWKWKLAISAIFISKFLFALQMIILMSLPRGSFEELPSMQKLSWQHFAFPIGAVSASLVVGVSFGGVTYPWSSAQINASLCALGVLFSGSGFLQVYTVFISVARRVCPVEFFPSRTILIFFARAAAGGIAIFLPIYMTPLYFEVIRPDSASRSGVRLLPFIFVVIFAMGSNIALLARQALYMP</sequence>
<feature type="transmembrane region" description="Helical" evidence="7">
    <location>
        <begin position="141"/>
        <end position="161"/>
    </location>
</feature>
<organism evidence="8 9">
    <name type="scientific">Cordyceps militaris</name>
    <name type="common">Caterpillar fungus</name>
    <name type="synonym">Clavaria militaris</name>
    <dbReference type="NCBI Taxonomy" id="73501"/>
    <lineage>
        <taxon>Eukaryota</taxon>
        <taxon>Fungi</taxon>
        <taxon>Dikarya</taxon>
        <taxon>Ascomycota</taxon>
        <taxon>Pezizomycotina</taxon>
        <taxon>Sordariomycetes</taxon>
        <taxon>Hypocreomycetidae</taxon>
        <taxon>Hypocreales</taxon>
        <taxon>Cordycipitaceae</taxon>
        <taxon>Cordyceps</taxon>
    </lineage>
</organism>
<evidence type="ECO:0000256" key="3">
    <source>
        <dbReference type="ARBA" id="ARBA00022448"/>
    </source>
</evidence>
<evidence type="ECO:0000256" key="4">
    <source>
        <dbReference type="ARBA" id="ARBA00022692"/>
    </source>
</evidence>
<dbReference type="AlphaFoldDB" id="A0A2H4SGX9"/>
<dbReference type="Proteomes" id="UP000323067">
    <property type="component" value="Chromosome vii"/>
</dbReference>
<keyword evidence="4 7" id="KW-0812">Transmembrane</keyword>
<evidence type="ECO:0000256" key="2">
    <source>
        <dbReference type="ARBA" id="ARBA00007520"/>
    </source>
</evidence>
<comment type="similarity">
    <text evidence="2">Belongs to the major facilitator superfamily. TCR/Tet family.</text>
</comment>
<dbReference type="VEuPathDB" id="FungiDB:CCM_07918"/>
<feature type="transmembrane region" description="Helical" evidence="7">
    <location>
        <begin position="30"/>
        <end position="50"/>
    </location>
</feature>
<dbReference type="VEuPathDB" id="FungiDB:A9K55_007104"/>